<evidence type="ECO:0000259" key="5">
    <source>
        <dbReference type="Pfam" id="PF04542"/>
    </source>
</evidence>
<dbReference type="EMBL" id="AP017928">
    <property type="protein sequence ID" value="BBA35810.1"/>
    <property type="molecule type" value="Genomic_DNA"/>
</dbReference>
<dbReference type="PANTHER" id="PTHR43133:SF63">
    <property type="entry name" value="RNA POLYMERASE SIGMA FACTOR FECI-RELATED"/>
    <property type="match status" value="1"/>
</dbReference>
<protein>
    <submittedName>
        <fullName evidence="7">ECF subfamily RNA polymerase sigma-24 factor</fullName>
    </submittedName>
</protein>
<dbReference type="PANTHER" id="PTHR43133">
    <property type="entry name" value="RNA POLYMERASE ECF-TYPE SIGMA FACTO"/>
    <property type="match status" value="1"/>
</dbReference>
<dbReference type="SUPFAM" id="SSF88659">
    <property type="entry name" value="Sigma3 and sigma4 domains of RNA polymerase sigma factors"/>
    <property type="match status" value="1"/>
</dbReference>
<feature type="domain" description="RNA polymerase sigma factor 70 region 4 type 2" evidence="6">
    <location>
        <begin position="121"/>
        <end position="172"/>
    </location>
</feature>
<dbReference type="Gene3D" id="1.10.10.10">
    <property type="entry name" value="Winged helix-like DNA-binding domain superfamily/Winged helix DNA-binding domain"/>
    <property type="match status" value="1"/>
</dbReference>
<feature type="domain" description="RNA polymerase sigma-70 region 2" evidence="5">
    <location>
        <begin position="24"/>
        <end position="89"/>
    </location>
</feature>
<evidence type="ECO:0000256" key="1">
    <source>
        <dbReference type="ARBA" id="ARBA00010641"/>
    </source>
</evidence>
<dbReference type="KEGG" id="mmai:sS8_3878"/>
<dbReference type="CDD" id="cd06171">
    <property type="entry name" value="Sigma70_r4"/>
    <property type="match status" value="1"/>
</dbReference>
<organism evidence="7 8">
    <name type="scientific">Methylocaldum marinum</name>
    <dbReference type="NCBI Taxonomy" id="1432792"/>
    <lineage>
        <taxon>Bacteria</taxon>
        <taxon>Pseudomonadati</taxon>
        <taxon>Pseudomonadota</taxon>
        <taxon>Gammaproteobacteria</taxon>
        <taxon>Methylococcales</taxon>
        <taxon>Methylococcaceae</taxon>
        <taxon>Methylocaldum</taxon>
    </lineage>
</organism>
<dbReference type="OrthoDB" id="9797134at2"/>
<evidence type="ECO:0000256" key="4">
    <source>
        <dbReference type="ARBA" id="ARBA00023163"/>
    </source>
</evidence>
<proteinExistence type="inferred from homology"/>
<evidence type="ECO:0000259" key="6">
    <source>
        <dbReference type="Pfam" id="PF08281"/>
    </source>
</evidence>
<comment type="similarity">
    <text evidence="1">Belongs to the sigma-70 factor family. ECF subfamily.</text>
</comment>
<dbReference type="NCBIfam" id="NF007232">
    <property type="entry name" value="PRK09651.1"/>
    <property type="match status" value="1"/>
</dbReference>
<dbReference type="FunFam" id="1.10.1740.10:FF:000009">
    <property type="entry name" value="RNA polymerase sigma factor"/>
    <property type="match status" value="1"/>
</dbReference>
<dbReference type="Pfam" id="PF08281">
    <property type="entry name" value="Sigma70_r4_2"/>
    <property type="match status" value="1"/>
</dbReference>
<dbReference type="Proteomes" id="UP000266313">
    <property type="component" value="Chromosome"/>
</dbReference>
<dbReference type="GO" id="GO:0006352">
    <property type="term" value="P:DNA-templated transcription initiation"/>
    <property type="evidence" value="ECO:0007669"/>
    <property type="project" value="InterPro"/>
</dbReference>
<dbReference type="NCBIfam" id="TIGR02937">
    <property type="entry name" value="sigma70-ECF"/>
    <property type="match status" value="1"/>
</dbReference>
<dbReference type="InterPro" id="IPR014284">
    <property type="entry name" value="RNA_pol_sigma-70_dom"/>
</dbReference>
<sequence length="179" mass="20571">MPLHGEGWGVWVSELSRTDFLSFLYVSHHGWLLGWLRKRLGCPHHAADLAQDTFVRVMLKREFDTIREPRAYLTTIAHGLVVDHVRRQELERAYREAIIRLPEPDTPSPETRLLLLETLIRIDALLNGLAPKARTAFLLSRLEGLSYPEIAKRLGVSLSSVEKYMAAAVRHCYLNRYSL</sequence>
<keyword evidence="4" id="KW-0804">Transcription</keyword>
<dbReference type="InterPro" id="IPR007627">
    <property type="entry name" value="RNA_pol_sigma70_r2"/>
</dbReference>
<dbReference type="GO" id="GO:0016987">
    <property type="term" value="F:sigma factor activity"/>
    <property type="evidence" value="ECO:0007669"/>
    <property type="project" value="UniProtKB-KW"/>
</dbReference>
<dbReference type="Gene3D" id="1.10.1740.10">
    <property type="match status" value="1"/>
</dbReference>
<evidence type="ECO:0000313" key="8">
    <source>
        <dbReference type="Proteomes" id="UP000266313"/>
    </source>
</evidence>
<keyword evidence="8" id="KW-1185">Reference proteome</keyword>
<dbReference type="NCBIfam" id="NF009180">
    <property type="entry name" value="PRK12528.1"/>
    <property type="match status" value="1"/>
</dbReference>
<dbReference type="Pfam" id="PF04542">
    <property type="entry name" value="Sigma70_r2"/>
    <property type="match status" value="1"/>
</dbReference>
<evidence type="ECO:0000313" key="7">
    <source>
        <dbReference type="EMBL" id="BBA35810.1"/>
    </source>
</evidence>
<dbReference type="InterPro" id="IPR013249">
    <property type="entry name" value="RNA_pol_sigma70_r4_t2"/>
</dbReference>
<keyword evidence="2" id="KW-0805">Transcription regulation</keyword>
<keyword evidence="3" id="KW-0731">Sigma factor</keyword>
<dbReference type="InterPro" id="IPR036388">
    <property type="entry name" value="WH-like_DNA-bd_sf"/>
</dbReference>
<dbReference type="GO" id="GO:0003677">
    <property type="term" value="F:DNA binding"/>
    <property type="evidence" value="ECO:0007669"/>
    <property type="project" value="InterPro"/>
</dbReference>
<dbReference type="InterPro" id="IPR039425">
    <property type="entry name" value="RNA_pol_sigma-70-like"/>
</dbReference>
<dbReference type="AlphaFoldDB" id="A0A250KVY1"/>
<name>A0A250KVY1_9GAMM</name>
<gene>
    <name evidence="7" type="ORF">sS8_3878</name>
</gene>
<dbReference type="SUPFAM" id="SSF88946">
    <property type="entry name" value="Sigma2 domain of RNA polymerase sigma factors"/>
    <property type="match status" value="1"/>
</dbReference>
<dbReference type="InterPro" id="IPR013325">
    <property type="entry name" value="RNA_pol_sigma_r2"/>
</dbReference>
<evidence type="ECO:0000256" key="3">
    <source>
        <dbReference type="ARBA" id="ARBA00023082"/>
    </source>
</evidence>
<dbReference type="InterPro" id="IPR013324">
    <property type="entry name" value="RNA_pol_sigma_r3/r4-like"/>
</dbReference>
<reference evidence="7 8" key="1">
    <citation type="submission" date="2016-12" db="EMBL/GenBank/DDBJ databases">
        <title>Genome sequencing of Methylocaldum marinum.</title>
        <authorList>
            <person name="Takeuchi M."/>
            <person name="Kamagata Y."/>
            <person name="Hiraoka S."/>
            <person name="Oshima K."/>
            <person name="Hattori M."/>
            <person name="Iwasaki W."/>
        </authorList>
    </citation>
    <scope>NUCLEOTIDE SEQUENCE [LARGE SCALE GENOMIC DNA]</scope>
    <source>
        <strain evidence="7 8">S8</strain>
    </source>
</reference>
<evidence type="ECO:0000256" key="2">
    <source>
        <dbReference type="ARBA" id="ARBA00023015"/>
    </source>
</evidence>
<accession>A0A250KVY1</accession>